<comment type="caution">
    <text evidence="2">The sequence shown here is derived from an EMBL/GenBank/DDBJ whole genome shotgun (WGS) entry which is preliminary data.</text>
</comment>
<reference evidence="2 3" key="1">
    <citation type="submission" date="2017-11" db="EMBL/GenBank/DDBJ databases">
        <title>De novo assembly and phasing of dikaryotic genomes from two isolates of Puccinia coronata f. sp. avenae, the causal agent of oat crown rust.</title>
        <authorList>
            <person name="Miller M.E."/>
            <person name="Zhang Y."/>
            <person name="Omidvar V."/>
            <person name="Sperschneider J."/>
            <person name="Schwessinger B."/>
            <person name="Raley C."/>
            <person name="Palmer J.M."/>
            <person name="Garnica D."/>
            <person name="Upadhyaya N."/>
            <person name="Rathjen J."/>
            <person name="Taylor J.M."/>
            <person name="Park R.F."/>
            <person name="Dodds P.N."/>
            <person name="Hirsch C.D."/>
            <person name="Kianian S.F."/>
            <person name="Figueroa M."/>
        </authorList>
    </citation>
    <scope>NUCLEOTIDE SEQUENCE [LARGE SCALE GENOMIC DNA]</scope>
    <source>
        <strain evidence="2">12SD80</strain>
    </source>
</reference>
<protein>
    <submittedName>
        <fullName evidence="2">Uncharacterized protein</fullName>
    </submittedName>
</protein>
<feature type="compositionally biased region" description="Low complexity" evidence="1">
    <location>
        <begin position="129"/>
        <end position="138"/>
    </location>
</feature>
<feature type="compositionally biased region" description="Basic residues" evidence="1">
    <location>
        <begin position="102"/>
        <end position="112"/>
    </location>
</feature>
<feature type="compositionally biased region" description="Polar residues" evidence="1">
    <location>
        <begin position="65"/>
        <end position="75"/>
    </location>
</feature>
<proteinExistence type="predicted"/>
<evidence type="ECO:0000256" key="1">
    <source>
        <dbReference type="SAM" id="MobiDB-lite"/>
    </source>
</evidence>
<accession>A0A2N5TAY4</accession>
<feature type="region of interest" description="Disordered" evidence="1">
    <location>
        <begin position="45"/>
        <end position="75"/>
    </location>
</feature>
<sequence>MHSNLEQPRSKRIRIEAAPDGSASLVISPCNYQPTICTHTVAPASLFSSPSSSKSSHNHRRSHSEINQHSPLVSATTPQYGRVIMKKEALINKLGFKAAQRAIRRANGHQRKPYQPAKPSSLPPPSSPPHSAHLTSAAPAPPFGNG</sequence>
<feature type="compositionally biased region" description="Low complexity" evidence="1">
    <location>
        <begin position="45"/>
        <end position="55"/>
    </location>
</feature>
<dbReference type="AlphaFoldDB" id="A0A2N5TAY4"/>
<feature type="region of interest" description="Disordered" evidence="1">
    <location>
        <begin position="101"/>
        <end position="146"/>
    </location>
</feature>
<name>A0A2N5TAY4_9BASI</name>
<gene>
    <name evidence="2" type="ORF">PCASD_12223</name>
</gene>
<organism evidence="2 3">
    <name type="scientific">Puccinia coronata f. sp. avenae</name>
    <dbReference type="NCBI Taxonomy" id="200324"/>
    <lineage>
        <taxon>Eukaryota</taxon>
        <taxon>Fungi</taxon>
        <taxon>Dikarya</taxon>
        <taxon>Basidiomycota</taxon>
        <taxon>Pucciniomycotina</taxon>
        <taxon>Pucciniomycetes</taxon>
        <taxon>Pucciniales</taxon>
        <taxon>Pucciniaceae</taxon>
        <taxon>Puccinia</taxon>
    </lineage>
</organism>
<dbReference type="Proteomes" id="UP000235392">
    <property type="component" value="Unassembled WGS sequence"/>
</dbReference>
<evidence type="ECO:0000313" key="3">
    <source>
        <dbReference type="Proteomes" id="UP000235392"/>
    </source>
</evidence>
<evidence type="ECO:0000313" key="2">
    <source>
        <dbReference type="EMBL" id="PLW22620.1"/>
    </source>
</evidence>
<dbReference type="EMBL" id="PGCI01000658">
    <property type="protein sequence ID" value="PLW22620.1"/>
    <property type="molecule type" value="Genomic_DNA"/>
</dbReference>